<comment type="catalytic activity">
    <reaction evidence="6">
        <text>L-histidine(out) + L-arginine(in) = L-histidine(in) + L-arginine(out)</text>
        <dbReference type="Rhea" id="RHEA:71063"/>
        <dbReference type="ChEBI" id="CHEBI:32682"/>
        <dbReference type="ChEBI" id="CHEBI:57595"/>
    </reaction>
</comment>
<dbReference type="Pfam" id="PF04193">
    <property type="entry name" value="PQ-loop"/>
    <property type="match status" value="2"/>
</dbReference>
<keyword evidence="3 8" id="KW-1133">Transmembrane helix</keyword>
<sequence>MEPWLHSTLLEPALPPYCTPTNDFLLRFSSTFHVCVPTPLAFTSNLLGGLSILAWLFAQLPQIIKNARIQSTAGLSIFFLVEWCLGDFSNLLGALFTHQAPWQVAIGCYYVFVDVCLVGQWVWYEGLKHGSPVLRVWRKRRGNGNGHLDGADDRGNLEQMRVNGELAPARVAWYVDENVGANDLTPGETSHPTRPRVIFRTPTFQRDEKDEKLTPSSSSRSPTIHRLGAPSNSPCPSPSPRTILFLACLVVMAQAKPLPSSSVMHSSTSTGPTPLENAGTFLSWTSTALYLASRAPQLLQNHRRKSVAGLSPLLFLAAFCGNLFYSSALLTNPCAWSDFQPYGGHGWVGEEGSDMWDWRMAAMPFWLGAAGVLGMDAAMGVQFWVYGQSGEEEEGLVVLEREDGEGSRRGKWHWRRVSGWMRGWVPVGTRDVEGRDERARLLAEGRGEGGYGGL</sequence>
<dbReference type="EMBL" id="LAFY01000338">
    <property type="protein sequence ID" value="KJX99962.1"/>
    <property type="molecule type" value="Genomic_DNA"/>
</dbReference>
<evidence type="ECO:0000256" key="1">
    <source>
        <dbReference type="ARBA" id="ARBA00004141"/>
    </source>
</evidence>
<feature type="transmembrane region" description="Helical" evidence="8">
    <location>
        <begin position="365"/>
        <end position="386"/>
    </location>
</feature>
<dbReference type="Proteomes" id="UP000033647">
    <property type="component" value="Unassembled WGS sequence"/>
</dbReference>
<feature type="region of interest" description="Disordered" evidence="7">
    <location>
        <begin position="201"/>
        <end position="237"/>
    </location>
</feature>
<comment type="subcellular location">
    <subcellularLocation>
        <location evidence="1">Membrane</location>
        <topology evidence="1">Multi-pass membrane protein</topology>
    </subcellularLocation>
</comment>
<comment type="caution">
    <text evidence="9">The sequence shown here is derived from an EMBL/GenBank/DDBJ whole genome shotgun (WGS) entry which is preliminary data.</text>
</comment>
<evidence type="ECO:0000256" key="5">
    <source>
        <dbReference type="ARBA" id="ARBA00038039"/>
    </source>
</evidence>
<feature type="transmembrane region" description="Helical" evidence="8">
    <location>
        <begin position="102"/>
        <end position="124"/>
    </location>
</feature>
<dbReference type="InterPro" id="IPR051415">
    <property type="entry name" value="LAAT-1"/>
</dbReference>
<reference evidence="9 10" key="1">
    <citation type="submission" date="2015-03" db="EMBL/GenBank/DDBJ databases">
        <title>RNA-seq based gene annotation and comparative genomics of four Zymoseptoria species reveal species-specific pathogenicity related genes and transposable element activity.</title>
        <authorList>
            <person name="Grandaubert J."/>
            <person name="Bhattacharyya A."/>
            <person name="Stukenbrock E.H."/>
        </authorList>
    </citation>
    <scope>NUCLEOTIDE SEQUENCE [LARGE SCALE GENOMIC DNA]</scope>
    <source>
        <strain evidence="9 10">Zb18110</strain>
    </source>
</reference>
<dbReference type="GO" id="GO:0000329">
    <property type="term" value="C:fungal-type vacuole membrane"/>
    <property type="evidence" value="ECO:0007669"/>
    <property type="project" value="TreeGrafter"/>
</dbReference>
<feature type="transmembrane region" description="Helical" evidence="8">
    <location>
        <begin position="307"/>
        <end position="325"/>
    </location>
</feature>
<protein>
    <submittedName>
        <fullName evidence="9">PQ loop repeat protein</fullName>
    </submittedName>
</protein>
<dbReference type="PANTHER" id="PTHR16201:SF34">
    <property type="entry name" value="LYSOSOMAL AMINO ACID TRANSPORTER 1"/>
    <property type="match status" value="1"/>
</dbReference>
<evidence type="ECO:0000256" key="4">
    <source>
        <dbReference type="ARBA" id="ARBA00023136"/>
    </source>
</evidence>
<feature type="transmembrane region" description="Helical" evidence="8">
    <location>
        <begin position="72"/>
        <end position="96"/>
    </location>
</feature>
<accession>A0A0F4GSG9</accession>
<keyword evidence="2 8" id="KW-0812">Transmembrane</keyword>
<evidence type="ECO:0000256" key="6">
    <source>
        <dbReference type="ARBA" id="ARBA00050768"/>
    </source>
</evidence>
<evidence type="ECO:0000256" key="8">
    <source>
        <dbReference type="SAM" id="Phobius"/>
    </source>
</evidence>
<dbReference type="FunFam" id="1.20.1280.290:FF:000009">
    <property type="entry name" value="PQ loop repeat family protein"/>
    <property type="match status" value="1"/>
</dbReference>
<proteinExistence type="inferred from homology"/>
<evidence type="ECO:0000256" key="2">
    <source>
        <dbReference type="ARBA" id="ARBA00022692"/>
    </source>
</evidence>
<dbReference type="Gene3D" id="1.20.1280.290">
    <property type="match status" value="2"/>
</dbReference>
<name>A0A0F4GSG9_9PEZI</name>
<comment type="similarity">
    <text evidence="5">Belongs to the laat-1 family.</text>
</comment>
<evidence type="ECO:0000313" key="10">
    <source>
        <dbReference type="Proteomes" id="UP000033647"/>
    </source>
</evidence>
<keyword evidence="4 8" id="KW-0472">Membrane</keyword>
<organism evidence="9 10">
    <name type="scientific">Zymoseptoria brevis</name>
    <dbReference type="NCBI Taxonomy" id="1047168"/>
    <lineage>
        <taxon>Eukaryota</taxon>
        <taxon>Fungi</taxon>
        <taxon>Dikarya</taxon>
        <taxon>Ascomycota</taxon>
        <taxon>Pezizomycotina</taxon>
        <taxon>Dothideomycetes</taxon>
        <taxon>Dothideomycetidae</taxon>
        <taxon>Mycosphaerellales</taxon>
        <taxon>Mycosphaerellaceae</taxon>
        <taxon>Zymoseptoria</taxon>
    </lineage>
</organism>
<dbReference type="GO" id="GO:0015174">
    <property type="term" value="F:basic amino acid transmembrane transporter activity"/>
    <property type="evidence" value="ECO:0007669"/>
    <property type="project" value="TreeGrafter"/>
</dbReference>
<dbReference type="OrthoDB" id="8048523at2759"/>
<dbReference type="AlphaFoldDB" id="A0A0F4GSG9"/>
<evidence type="ECO:0000256" key="7">
    <source>
        <dbReference type="SAM" id="MobiDB-lite"/>
    </source>
</evidence>
<dbReference type="GO" id="GO:0034488">
    <property type="term" value="P:basic amino acid transmembrane export from vacuole"/>
    <property type="evidence" value="ECO:0007669"/>
    <property type="project" value="TreeGrafter"/>
</dbReference>
<gene>
    <name evidence="9" type="ORF">TI39_contig346g00010</name>
</gene>
<evidence type="ECO:0000256" key="3">
    <source>
        <dbReference type="ARBA" id="ARBA00022989"/>
    </source>
</evidence>
<keyword evidence="10" id="KW-1185">Reference proteome</keyword>
<dbReference type="InterPro" id="IPR006603">
    <property type="entry name" value="PQ-loop_rpt"/>
</dbReference>
<evidence type="ECO:0000313" key="9">
    <source>
        <dbReference type="EMBL" id="KJX99962.1"/>
    </source>
</evidence>
<dbReference type="PANTHER" id="PTHR16201">
    <property type="entry name" value="SEVEN TRANSMEMBRANE PROTEIN 1-RELATED"/>
    <property type="match status" value="1"/>
</dbReference>
<feature type="transmembrane region" description="Helical" evidence="8">
    <location>
        <begin position="40"/>
        <end position="60"/>
    </location>
</feature>
<dbReference type="SMART" id="SM00679">
    <property type="entry name" value="CTNS"/>
    <property type="match status" value="2"/>
</dbReference>